<sequence length="345" mass="37591">MSETSSHDSFYDSLSDMQEESKTADFFPELSAFLSQEEINKSLDLARKAIVNSETEECDAEKEISQIFNTSPGNLCENASRLQTKSGEPASTVGPPESRPSQGTPVPQEPTESFPSPVSKRKAGLSPLLASPSYIRSLRKTEKHGAKTLDTNMRPKLASPGQAGQSELCDKTANIIEELTSIFREAAKPRNRSPNGESSSPDSGYLSPKTQPLALMSASASQSPMEDQQEMEAEAKSPEAKPDYQGGQEVAAPDNSISNPPLRNTSHLLSPPRFIQKLRSQEVEEGSRVYLECRVTGNPPPRVRAPAEVRLHTQEYQVRGEVSAHGPNASGNEPEAEKAREARTR</sequence>
<dbReference type="Proteomes" id="UP000700334">
    <property type="component" value="Unassembled WGS sequence"/>
</dbReference>
<accession>A0A8J5ZQZ4</accession>
<evidence type="ECO:0000259" key="2">
    <source>
        <dbReference type="PROSITE" id="PS50835"/>
    </source>
</evidence>
<dbReference type="EMBL" id="JAGFMF010012288">
    <property type="protein sequence ID" value="KAG8504582.1"/>
    <property type="molecule type" value="Genomic_DNA"/>
</dbReference>
<reference evidence="3" key="1">
    <citation type="journal article" date="2021" name="Evol. Appl.">
        <title>The genome of the Pyrenean desman and the effects of bottlenecks and inbreeding on the genomic landscape of an endangered species.</title>
        <authorList>
            <person name="Escoda L."/>
            <person name="Castresana J."/>
        </authorList>
    </citation>
    <scope>NUCLEOTIDE SEQUENCE</scope>
    <source>
        <strain evidence="3">IBE-C5619</strain>
    </source>
</reference>
<feature type="compositionally biased region" description="Polar residues" evidence="1">
    <location>
        <begin position="99"/>
        <end position="116"/>
    </location>
</feature>
<dbReference type="AlphaFoldDB" id="A0A8J5ZQZ4"/>
<name>A0A8J5ZQZ4_GALPY</name>
<dbReference type="Gene3D" id="2.60.40.10">
    <property type="entry name" value="Immunoglobulins"/>
    <property type="match status" value="1"/>
</dbReference>
<comment type="caution">
    <text evidence="3">The sequence shown here is derived from an EMBL/GenBank/DDBJ whole genome shotgun (WGS) entry which is preliminary data.</text>
</comment>
<feature type="compositionally biased region" description="Basic and acidic residues" evidence="1">
    <location>
        <begin position="335"/>
        <end position="345"/>
    </location>
</feature>
<feature type="region of interest" description="Disordered" evidence="1">
    <location>
        <begin position="1"/>
        <end position="22"/>
    </location>
</feature>
<dbReference type="OrthoDB" id="6612025at2759"/>
<feature type="compositionally biased region" description="Basic and acidic residues" evidence="1">
    <location>
        <begin position="1"/>
        <end position="10"/>
    </location>
</feature>
<feature type="compositionally biased region" description="Basic and acidic residues" evidence="1">
    <location>
        <begin position="233"/>
        <end position="242"/>
    </location>
</feature>
<feature type="region of interest" description="Disordered" evidence="1">
    <location>
        <begin position="184"/>
        <end position="271"/>
    </location>
</feature>
<dbReference type="SUPFAM" id="SSF48726">
    <property type="entry name" value="Immunoglobulin"/>
    <property type="match status" value="1"/>
</dbReference>
<feature type="domain" description="Ig-like" evidence="2">
    <location>
        <begin position="272"/>
        <end position="300"/>
    </location>
</feature>
<feature type="region of interest" description="Disordered" evidence="1">
    <location>
        <begin position="53"/>
        <end position="170"/>
    </location>
</feature>
<dbReference type="InterPro" id="IPR013783">
    <property type="entry name" value="Ig-like_fold"/>
</dbReference>
<evidence type="ECO:0000256" key="1">
    <source>
        <dbReference type="SAM" id="MobiDB-lite"/>
    </source>
</evidence>
<dbReference type="Pfam" id="PF07679">
    <property type="entry name" value="I-set"/>
    <property type="match status" value="1"/>
</dbReference>
<feature type="compositionally biased region" description="Polar residues" evidence="1">
    <location>
        <begin position="255"/>
        <end position="268"/>
    </location>
</feature>
<feature type="compositionally biased region" description="Polar residues" evidence="1">
    <location>
        <begin position="192"/>
        <end position="202"/>
    </location>
</feature>
<keyword evidence="4" id="KW-1185">Reference proteome</keyword>
<feature type="region of interest" description="Disordered" evidence="1">
    <location>
        <begin position="318"/>
        <end position="345"/>
    </location>
</feature>
<organism evidence="3 4">
    <name type="scientific">Galemys pyrenaicus</name>
    <name type="common">Iberian desman</name>
    <name type="synonym">Pyrenean desman</name>
    <dbReference type="NCBI Taxonomy" id="202257"/>
    <lineage>
        <taxon>Eukaryota</taxon>
        <taxon>Metazoa</taxon>
        <taxon>Chordata</taxon>
        <taxon>Craniata</taxon>
        <taxon>Vertebrata</taxon>
        <taxon>Euteleostomi</taxon>
        <taxon>Mammalia</taxon>
        <taxon>Eutheria</taxon>
        <taxon>Laurasiatheria</taxon>
        <taxon>Eulipotyphla</taxon>
        <taxon>Talpidae</taxon>
        <taxon>Galemys</taxon>
    </lineage>
</organism>
<evidence type="ECO:0000313" key="3">
    <source>
        <dbReference type="EMBL" id="KAG8504582.1"/>
    </source>
</evidence>
<dbReference type="InterPro" id="IPR036179">
    <property type="entry name" value="Ig-like_dom_sf"/>
</dbReference>
<gene>
    <name evidence="3" type="ORF">J0S82_009754</name>
</gene>
<evidence type="ECO:0000313" key="4">
    <source>
        <dbReference type="Proteomes" id="UP000700334"/>
    </source>
</evidence>
<proteinExistence type="predicted"/>
<protein>
    <submittedName>
        <fullName evidence="3">Palladin</fullName>
    </submittedName>
</protein>
<dbReference type="InterPro" id="IPR007110">
    <property type="entry name" value="Ig-like_dom"/>
</dbReference>
<dbReference type="PROSITE" id="PS50835">
    <property type="entry name" value="IG_LIKE"/>
    <property type="match status" value="1"/>
</dbReference>
<dbReference type="InterPro" id="IPR013098">
    <property type="entry name" value="Ig_I-set"/>
</dbReference>